<name>A0AAX4K0M5_9TREE</name>
<feature type="domain" description="Carboxylesterase type B" evidence="3">
    <location>
        <begin position="34"/>
        <end position="375"/>
    </location>
</feature>
<dbReference type="Proteomes" id="UP001355207">
    <property type="component" value="Chromosome 7"/>
</dbReference>
<sequence length="627" mass="66838">MFLRHLVSLSALASSFATAASVSHLTLREDNSLPTVTLNYSTIQAYEKSNTTSGDYYIFKNIRYAAAPVGDLRWAAPQDPVQETSTNNGTWDSEGTSGCSKAEDCLFLDVYVPASALDGNEKLPVLFWNYGGGWTGGSKEENTPEGLFEASSNSFIFVSYNYRLGIFGVANGPTLQRSGGVSNVAIYDARKALEWVDTYISQFGGDPDEVTNWGFSAGGSQVVAAITAFGGHKWKPTFKRAVVNSPGWVPGAGHAQAEQYLQNVTEAVNCTWGSNTISCLKNVSFDDLLTASNNITSTYNYQMQPRADGVVLPDTSEYLLSIGQFHQDVQVLLGHSAHESNSQAQSGVSDDESYRNEFKVIFPSITDWAIDQIEELYPASDYSSYGLRFAAAKQHYDIPGKLLPLTNAFGNQTYNYINYLSTATHGSDQSYWWYSASTSSSASTGSASASSSSSMGSASNSSTSASSSSGMSSSGGPPSSSGSSSTSSSNSTSTGGAAGGAGGGAGGGSSSLSGTNVDVAKQMQRWLTSFVISGDPNTYASATDSNITNISEWPLYGSNDNVVEFQTNGTGFNLTGDELDSAQVVFWNKALWYYSLARKDSIDRMHFLDPVGSPLYTTALDRNNVIT</sequence>
<dbReference type="EMBL" id="CP144104">
    <property type="protein sequence ID" value="WWC90313.1"/>
    <property type="molecule type" value="Genomic_DNA"/>
</dbReference>
<protein>
    <recommendedName>
        <fullName evidence="3">Carboxylesterase type B domain-containing protein</fullName>
    </recommendedName>
</protein>
<gene>
    <name evidence="4" type="ORF">L201_005246</name>
</gene>
<feature type="chain" id="PRO_5043478182" description="Carboxylesterase type B domain-containing protein" evidence="2">
    <location>
        <begin position="20"/>
        <end position="627"/>
    </location>
</feature>
<dbReference type="PANTHER" id="PTHR11559">
    <property type="entry name" value="CARBOXYLESTERASE"/>
    <property type="match status" value="1"/>
</dbReference>
<accession>A0AAX4K0M5</accession>
<organism evidence="4 5">
    <name type="scientific">Kwoniella dendrophila CBS 6074</name>
    <dbReference type="NCBI Taxonomy" id="1295534"/>
    <lineage>
        <taxon>Eukaryota</taxon>
        <taxon>Fungi</taxon>
        <taxon>Dikarya</taxon>
        <taxon>Basidiomycota</taxon>
        <taxon>Agaricomycotina</taxon>
        <taxon>Tremellomycetes</taxon>
        <taxon>Tremellales</taxon>
        <taxon>Cryptococcaceae</taxon>
        <taxon>Kwoniella</taxon>
    </lineage>
</organism>
<evidence type="ECO:0000313" key="5">
    <source>
        <dbReference type="Proteomes" id="UP001355207"/>
    </source>
</evidence>
<dbReference type="InterPro" id="IPR019819">
    <property type="entry name" value="Carboxylesterase_B_CS"/>
</dbReference>
<feature type="region of interest" description="Disordered" evidence="1">
    <location>
        <begin position="445"/>
        <end position="512"/>
    </location>
</feature>
<dbReference type="InterPro" id="IPR002018">
    <property type="entry name" value="CarbesteraseB"/>
</dbReference>
<evidence type="ECO:0000259" key="3">
    <source>
        <dbReference type="Pfam" id="PF00135"/>
    </source>
</evidence>
<dbReference type="GeneID" id="91095916"/>
<dbReference type="RefSeq" id="XP_066077076.1">
    <property type="nucleotide sequence ID" value="XM_066220979.1"/>
</dbReference>
<evidence type="ECO:0000313" key="4">
    <source>
        <dbReference type="EMBL" id="WWC90313.1"/>
    </source>
</evidence>
<dbReference type="InterPro" id="IPR029058">
    <property type="entry name" value="AB_hydrolase_fold"/>
</dbReference>
<dbReference type="PROSITE" id="PS00941">
    <property type="entry name" value="CARBOXYLESTERASE_B_2"/>
    <property type="match status" value="1"/>
</dbReference>
<dbReference type="AlphaFoldDB" id="A0AAX4K0M5"/>
<feature type="compositionally biased region" description="Low complexity" evidence="1">
    <location>
        <begin position="445"/>
        <end position="495"/>
    </location>
</feature>
<evidence type="ECO:0000256" key="2">
    <source>
        <dbReference type="SAM" id="SignalP"/>
    </source>
</evidence>
<feature type="compositionally biased region" description="Gly residues" evidence="1">
    <location>
        <begin position="496"/>
        <end position="509"/>
    </location>
</feature>
<dbReference type="InterPro" id="IPR050309">
    <property type="entry name" value="Type-B_Carboxylest/Lipase"/>
</dbReference>
<keyword evidence="2" id="KW-0732">Signal</keyword>
<reference evidence="4 5" key="1">
    <citation type="submission" date="2024-01" db="EMBL/GenBank/DDBJ databases">
        <title>Comparative genomics of Cryptococcus and Kwoniella reveals pathogenesis evolution and contrasting modes of karyotype evolution via chromosome fusion or intercentromeric recombination.</title>
        <authorList>
            <person name="Coelho M.A."/>
            <person name="David-Palma M."/>
            <person name="Shea T."/>
            <person name="Bowers K."/>
            <person name="McGinley-Smith S."/>
            <person name="Mohammad A.W."/>
            <person name="Gnirke A."/>
            <person name="Yurkov A.M."/>
            <person name="Nowrousian M."/>
            <person name="Sun S."/>
            <person name="Cuomo C.A."/>
            <person name="Heitman J."/>
        </authorList>
    </citation>
    <scope>NUCLEOTIDE SEQUENCE [LARGE SCALE GENOMIC DNA]</scope>
    <source>
        <strain evidence="4 5">CBS 6074</strain>
    </source>
</reference>
<feature type="signal peptide" evidence="2">
    <location>
        <begin position="1"/>
        <end position="19"/>
    </location>
</feature>
<dbReference type="Pfam" id="PF00135">
    <property type="entry name" value="COesterase"/>
    <property type="match status" value="1"/>
</dbReference>
<dbReference type="SUPFAM" id="SSF53474">
    <property type="entry name" value="alpha/beta-Hydrolases"/>
    <property type="match status" value="1"/>
</dbReference>
<dbReference type="Gene3D" id="3.40.50.1820">
    <property type="entry name" value="alpha/beta hydrolase"/>
    <property type="match status" value="1"/>
</dbReference>
<evidence type="ECO:0000256" key="1">
    <source>
        <dbReference type="SAM" id="MobiDB-lite"/>
    </source>
</evidence>
<keyword evidence="5" id="KW-1185">Reference proteome</keyword>
<proteinExistence type="predicted"/>